<protein>
    <submittedName>
        <fullName evidence="2">Sugar phosphate isomerase/epimerase</fullName>
    </submittedName>
</protein>
<dbReference type="Gene3D" id="3.20.20.150">
    <property type="entry name" value="Divalent-metal-dependent TIM barrel enzymes"/>
    <property type="match status" value="1"/>
</dbReference>
<comment type="caution">
    <text evidence="2">The sequence shown here is derived from an EMBL/GenBank/DDBJ whole genome shotgun (WGS) entry which is preliminary data.</text>
</comment>
<dbReference type="InterPro" id="IPR013022">
    <property type="entry name" value="Xyl_isomerase-like_TIM-brl"/>
</dbReference>
<dbReference type="RefSeq" id="WP_177718123.1">
    <property type="nucleotide sequence ID" value="NZ_JACRSQ010000010.1"/>
</dbReference>
<proteinExistence type="predicted"/>
<organism evidence="2 3">
    <name type="scientific">Bianquea renquensis</name>
    <dbReference type="NCBI Taxonomy" id="2763661"/>
    <lineage>
        <taxon>Bacteria</taxon>
        <taxon>Bacillati</taxon>
        <taxon>Bacillota</taxon>
        <taxon>Clostridia</taxon>
        <taxon>Eubacteriales</taxon>
        <taxon>Bianqueaceae</taxon>
        <taxon>Bianquea</taxon>
    </lineage>
</organism>
<dbReference type="Proteomes" id="UP000657006">
    <property type="component" value="Unassembled WGS sequence"/>
</dbReference>
<dbReference type="InterPro" id="IPR036237">
    <property type="entry name" value="Xyl_isomerase-like_sf"/>
</dbReference>
<reference evidence="2" key="1">
    <citation type="submission" date="2020-08" db="EMBL/GenBank/DDBJ databases">
        <title>Genome public.</title>
        <authorList>
            <person name="Liu C."/>
            <person name="Sun Q."/>
        </authorList>
    </citation>
    <scope>NUCLEOTIDE SEQUENCE</scope>
    <source>
        <strain evidence="2">NSJ-32</strain>
    </source>
</reference>
<dbReference type="AlphaFoldDB" id="A0A926DTM2"/>
<evidence type="ECO:0000313" key="2">
    <source>
        <dbReference type="EMBL" id="MBC8543567.1"/>
    </source>
</evidence>
<dbReference type="PANTHER" id="PTHR12110:SF21">
    <property type="entry name" value="XYLOSE ISOMERASE-LIKE TIM BARREL DOMAIN-CONTAINING PROTEIN"/>
    <property type="match status" value="1"/>
</dbReference>
<sequence length="290" mass="32974">MKIGVGLTMMDRQYPGYLDSLVKYSEIGYDVLDYSMYSEGEGSIFLQDGWQAYAEKLREVADKHNLWFAQMHSPGMGPVGREPMEEVKLELTKRAFEFCSILGTKHLVVHPRMFTDGIYGQNQERILEYNLQFYGSLLPYARKYNVTIGLENMFAWDPQKRQYCPTTFSDVEEMLECIRRLGDEHVAVCFDTGHYNVLGKNPAEGVRILGDKLELLHVHDNFGNGDHHLAPGYGTINWTEFMQALKDVGYKGTFTAEAESMSRKLPAAAEYDAAKLTYSILKALVEEAGM</sequence>
<dbReference type="InterPro" id="IPR050312">
    <property type="entry name" value="IolE/XylAMocC-like"/>
</dbReference>
<dbReference type="GO" id="GO:0016853">
    <property type="term" value="F:isomerase activity"/>
    <property type="evidence" value="ECO:0007669"/>
    <property type="project" value="UniProtKB-KW"/>
</dbReference>
<dbReference type="PANTHER" id="PTHR12110">
    <property type="entry name" value="HYDROXYPYRUVATE ISOMERASE"/>
    <property type="match status" value="1"/>
</dbReference>
<dbReference type="Pfam" id="PF01261">
    <property type="entry name" value="AP_endonuc_2"/>
    <property type="match status" value="1"/>
</dbReference>
<name>A0A926DTM2_9FIRM</name>
<dbReference type="EMBL" id="JACRSQ010000010">
    <property type="protein sequence ID" value="MBC8543567.1"/>
    <property type="molecule type" value="Genomic_DNA"/>
</dbReference>
<evidence type="ECO:0000259" key="1">
    <source>
        <dbReference type="Pfam" id="PF01261"/>
    </source>
</evidence>
<gene>
    <name evidence="2" type="ORF">H8730_08420</name>
</gene>
<keyword evidence="3" id="KW-1185">Reference proteome</keyword>
<keyword evidence="2" id="KW-0413">Isomerase</keyword>
<feature type="domain" description="Xylose isomerase-like TIM barrel" evidence="1">
    <location>
        <begin position="25"/>
        <end position="270"/>
    </location>
</feature>
<evidence type="ECO:0000313" key="3">
    <source>
        <dbReference type="Proteomes" id="UP000657006"/>
    </source>
</evidence>
<dbReference type="SUPFAM" id="SSF51658">
    <property type="entry name" value="Xylose isomerase-like"/>
    <property type="match status" value="1"/>
</dbReference>
<accession>A0A926DTM2</accession>